<reference evidence="1" key="2">
    <citation type="submission" date="2024-05" db="EMBL/GenBank/DDBJ databases">
        <authorList>
            <person name="Matrishin C.B."/>
            <person name="Kauffman K.M."/>
        </authorList>
    </citation>
    <scope>NUCLEOTIDE SEQUENCE</scope>
</reference>
<evidence type="ECO:0000313" key="1">
    <source>
        <dbReference type="EMBL" id="DBA55959.1"/>
    </source>
</evidence>
<dbReference type="EMBL" id="BK068107">
    <property type="protein sequence ID" value="DBA55959.1"/>
    <property type="molecule type" value="Genomic_DNA"/>
</dbReference>
<protein>
    <submittedName>
        <fullName evidence="1">Uncharacterized protein</fullName>
    </submittedName>
</protein>
<proteinExistence type="predicted"/>
<organism evidence="1">
    <name type="scientific">Porphyromonas phage phage026a_KCOM2802</name>
    <dbReference type="NCBI Taxonomy" id="3154116"/>
    <lineage>
        <taxon>Viruses</taxon>
        <taxon>Duplodnaviria</taxon>
        <taxon>Heunggongvirae</taxon>
        <taxon>Uroviricota</taxon>
        <taxon>Caudoviricetes</taxon>
        <taxon>Nixviridae</taxon>
        <taxon>Excelsiorvirus</taxon>
        <taxon>Excelsiorvirus pging00S</taxon>
    </lineage>
</organism>
<reference evidence="1" key="1">
    <citation type="journal article" date="2023" name="Microbiome">
        <title>Phages are unrecognized players in the ecology of the oral pathogen Porphyromonas gingivalis.</title>
        <authorList>
            <person name="Matrishin C.B."/>
            <person name="Haase E.M."/>
            <person name="Dewhirst F.E."/>
            <person name="Mark Welch J.L."/>
            <person name="Miranda-Sanchez F."/>
            <person name="Chen T."/>
            <person name="MacFarland D.C."/>
            <person name="Kauffman K.M."/>
        </authorList>
    </citation>
    <scope>NUCLEOTIDE SEQUENCE</scope>
</reference>
<accession>A0AAT9JEA8</accession>
<name>A0AAT9JEA8_9CAUD</name>
<sequence length="38" mass="4372">MRKLLTVFTAVRTLSLIRQPCLGCRLFAFPHVREQRGG</sequence>